<sequence>MHLKTLTTGKKHVGIDAKECGSLVRFMNHSCDPSARFHEVQCGSQLTVVAVTVKEVGVGEPITVSYGNDLWFVCRCNFAGCQHRDIQDLEYDASAST</sequence>
<feature type="domain" description="SET" evidence="1">
    <location>
        <begin position="10"/>
        <end position="67"/>
    </location>
</feature>
<organism evidence="2 3">
    <name type="scientific">Phytophthora rubi</name>
    <dbReference type="NCBI Taxonomy" id="129364"/>
    <lineage>
        <taxon>Eukaryota</taxon>
        <taxon>Sar</taxon>
        <taxon>Stramenopiles</taxon>
        <taxon>Oomycota</taxon>
        <taxon>Peronosporomycetes</taxon>
        <taxon>Peronosporales</taxon>
        <taxon>Peronosporaceae</taxon>
        <taxon>Phytophthora</taxon>
    </lineage>
</organism>
<evidence type="ECO:0000313" key="3">
    <source>
        <dbReference type="Proteomes" id="UP000434957"/>
    </source>
</evidence>
<dbReference type="InterPro" id="IPR001214">
    <property type="entry name" value="SET_dom"/>
</dbReference>
<comment type="caution">
    <text evidence="2">The sequence shown here is derived from an EMBL/GenBank/DDBJ whole genome shotgun (WGS) entry which is preliminary data.</text>
</comment>
<protein>
    <recommendedName>
        <fullName evidence="1">SET domain-containing protein</fullName>
    </recommendedName>
</protein>
<dbReference type="Pfam" id="PF00856">
    <property type="entry name" value="SET"/>
    <property type="match status" value="1"/>
</dbReference>
<proteinExistence type="predicted"/>
<reference evidence="2 3" key="1">
    <citation type="submission" date="2018-08" db="EMBL/GenBank/DDBJ databases">
        <title>Genomic investigation of the strawberry pathogen Phytophthora fragariae indicates pathogenicity is determined by transcriptional variation in three key races.</title>
        <authorList>
            <person name="Adams T.M."/>
            <person name="Armitage A.D."/>
            <person name="Sobczyk M.K."/>
            <person name="Bates H.J."/>
            <person name="Dunwell J.M."/>
            <person name="Nellist C.F."/>
            <person name="Harrison R.J."/>
        </authorList>
    </citation>
    <scope>NUCLEOTIDE SEQUENCE [LARGE SCALE GENOMIC DNA]</scope>
    <source>
        <strain evidence="2 3">SCRP333</strain>
    </source>
</reference>
<dbReference type="EMBL" id="QXFT01000295">
    <property type="protein sequence ID" value="KAE9348100.1"/>
    <property type="molecule type" value="Genomic_DNA"/>
</dbReference>
<dbReference type="InterPro" id="IPR046341">
    <property type="entry name" value="SET_dom_sf"/>
</dbReference>
<dbReference type="Gene3D" id="2.170.270.10">
    <property type="entry name" value="SET domain"/>
    <property type="match status" value="1"/>
</dbReference>
<keyword evidence="3" id="KW-1185">Reference proteome</keyword>
<dbReference type="CDD" id="cd08161">
    <property type="entry name" value="SET"/>
    <property type="match status" value="1"/>
</dbReference>
<gene>
    <name evidence="2" type="ORF">PR003_g6581</name>
</gene>
<dbReference type="SUPFAM" id="SSF82199">
    <property type="entry name" value="SET domain"/>
    <property type="match status" value="1"/>
</dbReference>
<evidence type="ECO:0000313" key="2">
    <source>
        <dbReference type="EMBL" id="KAE9348100.1"/>
    </source>
</evidence>
<accession>A0A6A4FRZ0</accession>
<dbReference type="AlphaFoldDB" id="A0A6A4FRZ0"/>
<dbReference type="Proteomes" id="UP000434957">
    <property type="component" value="Unassembled WGS sequence"/>
</dbReference>
<name>A0A6A4FRZ0_9STRA</name>
<evidence type="ECO:0000259" key="1">
    <source>
        <dbReference type="Pfam" id="PF00856"/>
    </source>
</evidence>